<name>A0A1Y0I2X0_9GAMM</name>
<dbReference type="EMBL" id="CP021425">
    <property type="protein sequence ID" value="ARU54761.1"/>
    <property type="molecule type" value="Genomic_DNA"/>
</dbReference>
<sequence>MLNRVSVCFLGGVAALVSTVASAELSMISEQEMSHVSGQGGIYLTGDISFNESGGPMEQVTAANGVEYYGGDCSQDVQRRCGARLAYQTRQNGGWFVFDNIQGGFSFQGLTLRVRHIDSGFGGDGAAFDRDVLEIGLPEFINFDNVRMTFATANAARPTDLSYDGSAFQQTDIISFEMDGNVTMQGNLLVFPTGNP</sequence>
<dbReference type="Proteomes" id="UP000196027">
    <property type="component" value="Chromosome"/>
</dbReference>
<accession>A0A1Y0I2X0</accession>
<evidence type="ECO:0000313" key="3">
    <source>
        <dbReference type="Proteomes" id="UP000196027"/>
    </source>
</evidence>
<evidence type="ECO:0000313" key="2">
    <source>
        <dbReference type="EMBL" id="ARU54761.1"/>
    </source>
</evidence>
<gene>
    <name evidence="2" type="ORF">OLMES_0664</name>
</gene>
<proteinExistence type="predicted"/>
<feature type="chain" id="PRO_5012372351" evidence="1">
    <location>
        <begin position="24"/>
        <end position="196"/>
    </location>
</feature>
<dbReference type="AlphaFoldDB" id="A0A1Y0I2X0"/>
<reference evidence="2 3" key="1">
    <citation type="submission" date="2017-05" db="EMBL/GenBank/DDBJ databases">
        <title>Genomic insights into alkan degradation activity of Oleiphilus messinensis.</title>
        <authorList>
            <person name="Kozyavkin S.A."/>
            <person name="Slesarev A.I."/>
            <person name="Golyshin P.N."/>
            <person name="Korzhenkov A."/>
            <person name="Golyshina O.N."/>
            <person name="Toshchakov S.V."/>
        </authorList>
    </citation>
    <scope>NUCLEOTIDE SEQUENCE [LARGE SCALE GENOMIC DNA]</scope>
    <source>
        <strain evidence="2 3">ME102</strain>
    </source>
</reference>
<dbReference type="RefSeq" id="WP_087459927.1">
    <property type="nucleotide sequence ID" value="NZ_CP021425.1"/>
</dbReference>
<keyword evidence="3" id="KW-1185">Reference proteome</keyword>
<evidence type="ECO:0000256" key="1">
    <source>
        <dbReference type="SAM" id="SignalP"/>
    </source>
</evidence>
<organism evidence="2 3">
    <name type="scientific">Oleiphilus messinensis</name>
    <dbReference type="NCBI Taxonomy" id="141451"/>
    <lineage>
        <taxon>Bacteria</taxon>
        <taxon>Pseudomonadati</taxon>
        <taxon>Pseudomonadota</taxon>
        <taxon>Gammaproteobacteria</taxon>
        <taxon>Oceanospirillales</taxon>
        <taxon>Oleiphilaceae</taxon>
        <taxon>Oleiphilus</taxon>
    </lineage>
</organism>
<protein>
    <submittedName>
        <fullName evidence="2">Uncharacterized protein</fullName>
    </submittedName>
</protein>
<dbReference type="KEGG" id="ome:OLMES_0664"/>
<feature type="signal peptide" evidence="1">
    <location>
        <begin position="1"/>
        <end position="23"/>
    </location>
</feature>
<keyword evidence="1" id="KW-0732">Signal</keyword>